<gene>
    <name evidence="6" type="ORF">MNOR_LOCUS34017</name>
</gene>
<keyword evidence="7" id="KW-1185">Reference proteome</keyword>
<evidence type="ECO:0000256" key="4">
    <source>
        <dbReference type="ARBA" id="ARBA00022989"/>
    </source>
</evidence>
<evidence type="ECO:0000256" key="1">
    <source>
        <dbReference type="ARBA" id="ARBA00004374"/>
    </source>
</evidence>
<evidence type="ECO:0008006" key="8">
    <source>
        <dbReference type="Google" id="ProtNLM"/>
    </source>
</evidence>
<proteinExistence type="inferred from homology"/>
<evidence type="ECO:0000313" key="6">
    <source>
        <dbReference type="EMBL" id="CAL4170561.1"/>
    </source>
</evidence>
<name>A0AAV2S9T6_MEGNR</name>
<sequence length="206" mass="22685">MGSSGARKKKYHTLEDEEFEVLDVRGTAKSSMSWVQSFMNDLTKEPVTKQVAVGGLSGWVVGYLSMKVGKVAATVVGGSMLIMQLAAHKGYIKVDWNRVNKDFEKQAKKLKKEVEGQISPQAGNEDILHDAARALDKKLDKVTSKLDGKLTKADNWLSSQLNKANRSYRQRILGDDVTVDDLYVLNMYILAFSAGTMLGVGTAKII</sequence>
<dbReference type="GO" id="GO:0005741">
    <property type="term" value="C:mitochondrial outer membrane"/>
    <property type="evidence" value="ECO:0007669"/>
    <property type="project" value="UniProtKB-SubCell"/>
</dbReference>
<comment type="similarity">
    <text evidence="2">Belongs to the FUN14 family.</text>
</comment>
<dbReference type="Pfam" id="PF04930">
    <property type="entry name" value="FUN14"/>
    <property type="match status" value="1"/>
</dbReference>
<comment type="caution">
    <text evidence="6">The sequence shown here is derived from an EMBL/GenBank/DDBJ whole genome shotgun (WGS) entry which is preliminary data.</text>
</comment>
<dbReference type="InterPro" id="IPR007014">
    <property type="entry name" value="FUN14"/>
</dbReference>
<keyword evidence="5" id="KW-0472">Membrane</keyword>
<comment type="subcellular location">
    <subcellularLocation>
        <location evidence="1">Mitochondrion outer membrane</location>
        <topology evidence="1">Multi-pass membrane protein</topology>
    </subcellularLocation>
</comment>
<dbReference type="EMBL" id="CAXKWB010050904">
    <property type="protein sequence ID" value="CAL4170561.1"/>
    <property type="molecule type" value="Genomic_DNA"/>
</dbReference>
<dbReference type="Proteomes" id="UP001497623">
    <property type="component" value="Unassembled WGS sequence"/>
</dbReference>
<accession>A0AAV2S9T6</accession>
<evidence type="ECO:0000313" key="7">
    <source>
        <dbReference type="Proteomes" id="UP001497623"/>
    </source>
</evidence>
<dbReference type="PANTHER" id="PTHR21346:SF0">
    <property type="entry name" value="RE45833P"/>
    <property type="match status" value="1"/>
</dbReference>
<evidence type="ECO:0000256" key="5">
    <source>
        <dbReference type="ARBA" id="ARBA00023136"/>
    </source>
</evidence>
<dbReference type="AlphaFoldDB" id="A0AAV2S9T6"/>
<evidence type="ECO:0000256" key="3">
    <source>
        <dbReference type="ARBA" id="ARBA00022692"/>
    </source>
</evidence>
<keyword evidence="3" id="KW-0812">Transmembrane</keyword>
<dbReference type="PANTHER" id="PTHR21346">
    <property type="entry name" value="FUN14 DOMAIN CONTAINING"/>
    <property type="match status" value="1"/>
</dbReference>
<organism evidence="6 7">
    <name type="scientific">Meganyctiphanes norvegica</name>
    <name type="common">Northern krill</name>
    <name type="synonym">Thysanopoda norvegica</name>
    <dbReference type="NCBI Taxonomy" id="48144"/>
    <lineage>
        <taxon>Eukaryota</taxon>
        <taxon>Metazoa</taxon>
        <taxon>Ecdysozoa</taxon>
        <taxon>Arthropoda</taxon>
        <taxon>Crustacea</taxon>
        <taxon>Multicrustacea</taxon>
        <taxon>Malacostraca</taxon>
        <taxon>Eumalacostraca</taxon>
        <taxon>Eucarida</taxon>
        <taxon>Euphausiacea</taxon>
        <taxon>Euphausiidae</taxon>
        <taxon>Meganyctiphanes</taxon>
    </lineage>
</organism>
<dbReference type="GO" id="GO:0000422">
    <property type="term" value="P:autophagy of mitochondrion"/>
    <property type="evidence" value="ECO:0007669"/>
    <property type="project" value="TreeGrafter"/>
</dbReference>
<keyword evidence="4" id="KW-1133">Transmembrane helix</keyword>
<protein>
    <recommendedName>
        <fullName evidence="8">FUN14 domain-containing protein 1</fullName>
    </recommendedName>
</protein>
<evidence type="ECO:0000256" key="2">
    <source>
        <dbReference type="ARBA" id="ARBA00009160"/>
    </source>
</evidence>
<reference evidence="6 7" key="1">
    <citation type="submission" date="2024-05" db="EMBL/GenBank/DDBJ databases">
        <authorList>
            <person name="Wallberg A."/>
        </authorList>
    </citation>
    <scope>NUCLEOTIDE SEQUENCE [LARGE SCALE GENOMIC DNA]</scope>
</reference>